<dbReference type="Proteomes" id="UP000572268">
    <property type="component" value="Unassembled WGS sequence"/>
</dbReference>
<evidence type="ECO:0000313" key="4">
    <source>
        <dbReference type="Proteomes" id="UP000572268"/>
    </source>
</evidence>
<name>A0A7J6LJ34_PEROL</name>
<dbReference type="Proteomes" id="UP000570595">
    <property type="component" value="Unassembled WGS sequence"/>
</dbReference>
<reference evidence="3 4" key="1">
    <citation type="submission" date="2020-04" db="EMBL/GenBank/DDBJ databases">
        <title>Perkinsus olseni comparative genomics.</title>
        <authorList>
            <person name="Bogema D.R."/>
        </authorList>
    </citation>
    <scope>NUCLEOTIDE SEQUENCE [LARGE SCALE GENOMIC DNA]</scope>
    <source>
        <strain evidence="1">ATCC PRA-179</strain>
        <strain evidence="2">ATCC PRA-31</strain>
    </source>
</reference>
<comment type="caution">
    <text evidence="1">The sequence shown here is derived from an EMBL/GenBank/DDBJ whole genome shotgun (WGS) entry which is preliminary data.</text>
</comment>
<dbReference type="PANTHER" id="PTHR31902">
    <property type="entry name" value="ACTIN PATCHES DISTAL PROTEIN 1"/>
    <property type="match status" value="1"/>
</dbReference>
<sequence length="340" mass="36677">MVILIPFSPYLAVFDVSKTLSSTMPCRSSSSCCSNSCGNKQQCCGNKAAAKPEAAPAEPTGECCGENCDCCGFDRPEMNTETVVGAMKKLAGQAYIIYGTHTTWPKDANTMDDKLKEMVDMLRKPLPKNFPVVVAEGIPGEDKEGDVLLFPSGLRIPAGSDLSKVEVDKSKSPATVSHPDAIPVPAKSRHIFVCAHNNRDKRCGRCGPELASCIEALGDPRTHVRKCSHIGGHKFAGNLIVYDMQVADTGDWYGYVTPENLKKILAHSVRKCFTSGVYQSHWRGRTGMSKQECIEYAASKKRQQRVKIVIGGAAVGAAVAAAVMTLKGKKLEIPKLVKAN</sequence>
<evidence type="ECO:0000313" key="1">
    <source>
        <dbReference type="EMBL" id="KAF4659299.1"/>
    </source>
</evidence>
<dbReference type="Gene3D" id="3.40.30.10">
    <property type="entry name" value="Glutaredoxin"/>
    <property type="match status" value="1"/>
</dbReference>
<gene>
    <name evidence="2" type="ORF">FOL46_004817</name>
    <name evidence="1" type="ORF">FOZ61_004857</name>
</gene>
<dbReference type="Pfam" id="PF06999">
    <property type="entry name" value="Suc_Fer-like"/>
    <property type="match status" value="1"/>
</dbReference>
<protein>
    <submittedName>
        <fullName evidence="1">Uncharacterized protein</fullName>
    </submittedName>
</protein>
<dbReference type="CDD" id="cd03062">
    <property type="entry name" value="TRX_Fd_Sucrase"/>
    <property type="match status" value="1"/>
</dbReference>
<accession>A0A7J6LJ34</accession>
<evidence type="ECO:0000313" key="3">
    <source>
        <dbReference type="Proteomes" id="UP000570595"/>
    </source>
</evidence>
<evidence type="ECO:0000313" key="2">
    <source>
        <dbReference type="EMBL" id="KAF4663349.1"/>
    </source>
</evidence>
<dbReference type="EMBL" id="JABANN010000292">
    <property type="protein sequence ID" value="KAF4663349.1"/>
    <property type="molecule type" value="Genomic_DNA"/>
</dbReference>
<dbReference type="AlphaFoldDB" id="A0A7J6LJ34"/>
<dbReference type="OrthoDB" id="10253744at2759"/>
<dbReference type="SUPFAM" id="SSF52833">
    <property type="entry name" value="Thioredoxin-like"/>
    <property type="match status" value="1"/>
</dbReference>
<organism evidence="1 3">
    <name type="scientific">Perkinsus olseni</name>
    <name type="common">Perkinsus atlanticus</name>
    <dbReference type="NCBI Taxonomy" id="32597"/>
    <lineage>
        <taxon>Eukaryota</taxon>
        <taxon>Sar</taxon>
        <taxon>Alveolata</taxon>
        <taxon>Perkinsozoa</taxon>
        <taxon>Perkinsea</taxon>
        <taxon>Perkinsida</taxon>
        <taxon>Perkinsidae</taxon>
        <taxon>Perkinsus</taxon>
    </lineage>
</organism>
<dbReference type="EMBL" id="JABAHT010000274">
    <property type="protein sequence ID" value="KAF4659299.1"/>
    <property type="molecule type" value="Genomic_DNA"/>
</dbReference>
<dbReference type="InterPro" id="IPR036249">
    <property type="entry name" value="Thioredoxin-like_sf"/>
</dbReference>
<proteinExistence type="predicted"/>
<dbReference type="InterPro" id="IPR009737">
    <property type="entry name" value="Aim32/Apd1-like"/>
</dbReference>